<evidence type="ECO:0000259" key="1">
    <source>
        <dbReference type="Pfam" id="PF08874"/>
    </source>
</evidence>
<reference evidence="2 3" key="1">
    <citation type="submission" date="2018-04" db="EMBL/GenBank/DDBJ databases">
        <title>Genomic Encyclopedia of Archaeal and Bacterial Type Strains, Phase II (KMG-II): from individual species to whole genera.</title>
        <authorList>
            <person name="Goeker M."/>
        </authorList>
    </citation>
    <scope>NUCLEOTIDE SEQUENCE [LARGE SCALE GENOMIC DNA]</scope>
    <source>
        <strain evidence="2 3">DSM 45787</strain>
    </source>
</reference>
<evidence type="ECO:0000313" key="2">
    <source>
        <dbReference type="EMBL" id="PTX60717.1"/>
    </source>
</evidence>
<comment type="caution">
    <text evidence="2">The sequence shown here is derived from an EMBL/GenBank/DDBJ whole genome shotgun (WGS) entry which is preliminary data.</text>
</comment>
<gene>
    <name evidence="2" type="ORF">C8P63_10826</name>
</gene>
<keyword evidence="3" id="KW-1185">Reference proteome</keyword>
<proteinExistence type="predicted"/>
<dbReference type="AlphaFoldDB" id="A0A2T6BXM2"/>
<accession>A0A2T6BXM2</accession>
<feature type="domain" description="DUF1835" evidence="1">
    <location>
        <begin position="2"/>
        <end position="106"/>
    </location>
</feature>
<evidence type="ECO:0000313" key="3">
    <source>
        <dbReference type="Proteomes" id="UP000244240"/>
    </source>
</evidence>
<sequence length="315" mass="36667">MIHIVNGDVPGERLRDCAPLKGEVFVWREMYDFGPFSPQWEEGVSLEDRAAFFEDRIGIPAEQLEMVTRYQEQRLERIPESSRVVLWFEPDRYDQMMLIYLLKRMDRLGLENVDWVDLPEGKSLSNEDLVRLYEDRLPLEKRHMEQAVSAWNAYISTDPRDVERWLETEDNHLPYLFASFRRHLDYFPSAENGLNRVEELAMNRIREQAPTFGELFREVSRAREGDGLSDVHFAALLNELGDGPFPLIRTEKGDGEADGLEGRIFLTPLGEEVLSGSEDRVRASGIDWWLGGARLTRGHCWRRDDRGNLYLDTES</sequence>
<name>A0A2T6BXM2_9BACL</name>
<dbReference type="RefSeq" id="WP_170109543.1">
    <property type="nucleotide sequence ID" value="NZ_QBKR01000008.1"/>
</dbReference>
<dbReference type="Pfam" id="PF08874">
    <property type="entry name" value="DUF1835"/>
    <property type="match status" value="1"/>
</dbReference>
<protein>
    <submittedName>
        <fullName evidence="2">Uncharacterized protein DUF1835</fullName>
    </submittedName>
</protein>
<dbReference type="EMBL" id="QBKR01000008">
    <property type="protein sequence ID" value="PTX60717.1"/>
    <property type="molecule type" value="Genomic_DNA"/>
</dbReference>
<dbReference type="InterPro" id="IPR014973">
    <property type="entry name" value="DUF1835"/>
</dbReference>
<organism evidence="2 3">
    <name type="scientific">Melghirimyces profundicolus</name>
    <dbReference type="NCBI Taxonomy" id="1242148"/>
    <lineage>
        <taxon>Bacteria</taxon>
        <taxon>Bacillati</taxon>
        <taxon>Bacillota</taxon>
        <taxon>Bacilli</taxon>
        <taxon>Bacillales</taxon>
        <taxon>Thermoactinomycetaceae</taxon>
        <taxon>Melghirimyces</taxon>
    </lineage>
</organism>
<dbReference type="Proteomes" id="UP000244240">
    <property type="component" value="Unassembled WGS sequence"/>
</dbReference>